<evidence type="ECO:0000313" key="2">
    <source>
        <dbReference type="Proteomes" id="UP000009005"/>
    </source>
</evidence>
<reference evidence="1 2" key="1">
    <citation type="journal article" date="2012" name="J. Bacteriol.">
        <title>Complete genome sequence of Mycoplasma wenyonii strain Massachusetts.</title>
        <authorList>
            <person name="Dos Santos A.P."/>
            <person name="Guimaraes A.M."/>
            <person name="do Nascimento N.C."/>
            <person name="Sanmiguel P.J."/>
            <person name="Messick J.B."/>
        </authorList>
    </citation>
    <scope>NUCLEOTIDE SEQUENCE [LARGE SCALE GENOMIC DNA]</scope>
    <source>
        <strain evidence="1 2">Massachusetts</strain>
    </source>
</reference>
<dbReference type="HOGENOM" id="CLU_1359182_0_0_14"/>
<evidence type="ECO:0000313" key="1">
    <source>
        <dbReference type="EMBL" id="AFN65224.1"/>
    </source>
</evidence>
<dbReference type="Proteomes" id="UP000009005">
    <property type="component" value="Chromosome"/>
</dbReference>
<dbReference type="STRING" id="1197325.WEN_02175"/>
<sequence length="201" mass="24032">MNTKTLEEISQIEYIKRFEVPEEKLTEHGDSVLADSLEVEKREVIYSGISRFSFEELKGEVWIDNQIKKQDILIFSINKKLQIGINNSGTYWCQNKDFIRIRCFLGCLTPPFLHFWLEHKREELENLFDCSLESFCESLKKFKLSLPKKLTRQTEIVESFNQFDEFISYTRRELEIREQQFWLFKEKLFSDDTSTTLDNPS</sequence>
<dbReference type="SUPFAM" id="SSF116734">
    <property type="entry name" value="DNA methylase specificity domain"/>
    <property type="match status" value="1"/>
</dbReference>
<dbReference type="AlphaFoldDB" id="I6YLN7"/>
<dbReference type="PATRIC" id="fig|1197325.3.peg.468"/>
<dbReference type="EMBL" id="CP003703">
    <property type="protein sequence ID" value="AFN65224.1"/>
    <property type="molecule type" value="Genomic_DNA"/>
</dbReference>
<protein>
    <submittedName>
        <fullName evidence="1">Uncharacterized protein</fullName>
    </submittedName>
</protein>
<dbReference type="RefSeq" id="WP_014849934.1">
    <property type="nucleotide sequence ID" value="NC_018149.1"/>
</dbReference>
<keyword evidence="2" id="KW-1185">Reference proteome</keyword>
<gene>
    <name evidence="1" type="ordered locus">WEN_02175</name>
</gene>
<accession>I6YLN7</accession>
<organism evidence="1 2">
    <name type="scientific">Mycoplasma wenyonii (strain Massachusetts)</name>
    <name type="common">Eperythrozoon wenyonii</name>
    <dbReference type="NCBI Taxonomy" id="1197325"/>
    <lineage>
        <taxon>Bacteria</taxon>
        <taxon>Bacillati</taxon>
        <taxon>Mycoplasmatota</taxon>
        <taxon>Mollicutes</taxon>
        <taxon>Mycoplasmataceae</taxon>
        <taxon>Mycoplasma</taxon>
    </lineage>
</organism>
<proteinExistence type="predicted"/>
<dbReference type="KEGG" id="mwe:WEN_02175"/>
<name>I6YLN7_MYCWM</name>